<dbReference type="HOGENOM" id="CLU_120468_0_0_7"/>
<dbReference type="STRING" id="563192.HMPREF0179_03435"/>
<evidence type="ECO:0000313" key="1">
    <source>
        <dbReference type="EMBL" id="EFV42758.1"/>
    </source>
</evidence>
<dbReference type="AlphaFoldDB" id="E5YB62"/>
<dbReference type="InterPro" id="IPR033767">
    <property type="entry name" value="Tail_Gp11"/>
</dbReference>
<evidence type="ECO:0008006" key="3">
    <source>
        <dbReference type="Google" id="ProtNLM"/>
    </source>
</evidence>
<reference evidence="1 2" key="2">
    <citation type="submission" date="2013-04" db="EMBL/GenBank/DDBJ databases">
        <title>The Genome Sequence of Bilophila wadsworthia 3_1_6.</title>
        <authorList>
            <consortium name="The Broad Institute Genomics Platform"/>
            <person name="Earl A."/>
            <person name="Ward D."/>
            <person name="Feldgarden M."/>
            <person name="Gevers D."/>
            <person name="Sibley C."/>
            <person name="Strauss J."/>
            <person name="Allen-Vercoe E."/>
            <person name="Walker B."/>
            <person name="Young S."/>
            <person name="Zeng Q."/>
            <person name="Gargeya S."/>
            <person name="Fitzgerald M."/>
            <person name="Haas B."/>
            <person name="Abouelleil A."/>
            <person name="Allen A.W."/>
            <person name="Alvarado L."/>
            <person name="Arachchi H.M."/>
            <person name="Berlin A.M."/>
            <person name="Chapman S.B."/>
            <person name="Gainer-Dewar J."/>
            <person name="Goldberg J."/>
            <person name="Griggs A."/>
            <person name="Gujja S."/>
            <person name="Hansen M."/>
            <person name="Howarth C."/>
            <person name="Imamovic A."/>
            <person name="Ireland A."/>
            <person name="Larimer J."/>
            <person name="McCowan C."/>
            <person name="Murphy C."/>
            <person name="Pearson M."/>
            <person name="Poon T.W."/>
            <person name="Priest M."/>
            <person name="Roberts A."/>
            <person name="Saif S."/>
            <person name="Shea T."/>
            <person name="Sisk P."/>
            <person name="Sykes S."/>
            <person name="Wortman J."/>
            <person name="Nusbaum C."/>
            <person name="Birren B."/>
        </authorList>
    </citation>
    <scope>NUCLEOTIDE SEQUENCE [LARGE SCALE GENOMIC DNA]</scope>
    <source>
        <strain evidence="1 2">3_1_6</strain>
    </source>
</reference>
<keyword evidence="2" id="KW-1185">Reference proteome</keyword>
<dbReference type="RefSeq" id="WP_005030269.1">
    <property type="nucleotide sequence ID" value="NZ_KE150238.1"/>
</dbReference>
<reference evidence="1 2" key="1">
    <citation type="submission" date="2010-10" db="EMBL/GenBank/DDBJ databases">
        <authorList>
            <consortium name="The Broad Institute Genome Sequencing Platform"/>
            <person name="Ward D."/>
            <person name="Earl A."/>
            <person name="Feldgarden M."/>
            <person name="Young S.K."/>
            <person name="Gargeya S."/>
            <person name="Zeng Q."/>
            <person name="Alvarado L."/>
            <person name="Berlin A."/>
            <person name="Bochicchio J."/>
            <person name="Chapman S.B."/>
            <person name="Chen Z."/>
            <person name="Freedman E."/>
            <person name="Gellesch M."/>
            <person name="Goldberg J."/>
            <person name="Griggs A."/>
            <person name="Gujja S."/>
            <person name="Heilman E."/>
            <person name="Heiman D."/>
            <person name="Howarth C."/>
            <person name="Mehta T."/>
            <person name="Neiman D."/>
            <person name="Pearson M."/>
            <person name="Roberts A."/>
            <person name="Saif S."/>
            <person name="Shea T."/>
            <person name="Shenoy N."/>
            <person name="Sisk P."/>
            <person name="Stolte C."/>
            <person name="Sykes S."/>
            <person name="White J."/>
            <person name="Yandava C."/>
            <person name="Allen-Vercoe E."/>
            <person name="Sibley C."/>
            <person name="Ambrose C.E."/>
            <person name="Strauss J."/>
            <person name="Daigneault M."/>
            <person name="Haas B."/>
            <person name="Nusbaum C."/>
            <person name="Birren B."/>
        </authorList>
    </citation>
    <scope>NUCLEOTIDE SEQUENCE [LARGE SCALE GENOMIC DNA]</scope>
    <source>
        <strain evidence="1 2">3_1_6</strain>
    </source>
</reference>
<comment type="caution">
    <text evidence="1">The sequence shown here is derived from an EMBL/GenBank/DDBJ whole genome shotgun (WGS) entry which is preliminary data.</text>
</comment>
<dbReference type="eggNOG" id="ENOG5031J5V">
    <property type="taxonomic scope" value="Bacteria"/>
</dbReference>
<sequence length="211" mass="24105">MSTTSPTPTTELEAVNTMLSGIGEAPVNSLSEVTADVSLARHILNEVSREIQLEGFQWNTEDDYPLTPDIHGLIKLHPSIVRVHFREPSDRELTIRGNQVYDRINHTFTFPQGTAIFCTVTLLLPFEQLPEAARRYTTLKALRIFQERVVGSQVLSQYQQADEARARVQLMGEERRQDRPNLLMGTYPPVGTWRVRDAVMRRNNTTRRLGF</sequence>
<dbReference type="Proteomes" id="UP000006034">
    <property type="component" value="Unassembled WGS sequence"/>
</dbReference>
<dbReference type="OrthoDB" id="6875093at2"/>
<proteinExistence type="predicted"/>
<dbReference type="GeneID" id="78085022"/>
<accession>E5YB62</accession>
<gene>
    <name evidence="1" type="ORF">HMPREF0179_03435</name>
</gene>
<protein>
    <recommendedName>
        <fullName evidence="3">Tail tubular protein A</fullName>
    </recommendedName>
</protein>
<dbReference type="EMBL" id="ADCP02000001">
    <property type="protein sequence ID" value="EFV42758.1"/>
    <property type="molecule type" value="Genomic_DNA"/>
</dbReference>
<name>E5YB62_BILW3</name>
<dbReference type="Pfam" id="PF17212">
    <property type="entry name" value="Tube"/>
    <property type="match status" value="1"/>
</dbReference>
<organism evidence="1 2">
    <name type="scientific">Bilophila wadsworthia (strain 3_1_6)</name>
    <dbReference type="NCBI Taxonomy" id="563192"/>
    <lineage>
        <taxon>Bacteria</taxon>
        <taxon>Pseudomonadati</taxon>
        <taxon>Thermodesulfobacteriota</taxon>
        <taxon>Desulfovibrionia</taxon>
        <taxon>Desulfovibrionales</taxon>
        <taxon>Desulfovibrionaceae</taxon>
        <taxon>Bilophila</taxon>
    </lineage>
</organism>
<evidence type="ECO:0000313" key="2">
    <source>
        <dbReference type="Proteomes" id="UP000006034"/>
    </source>
</evidence>